<gene>
    <name evidence="1" type="ORF">AVEN_228093_1</name>
</gene>
<evidence type="ECO:0000313" key="2">
    <source>
        <dbReference type="Proteomes" id="UP000499080"/>
    </source>
</evidence>
<reference evidence="1 2" key="1">
    <citation type="journal article" date="2019" name="Sci. Rep.">
        <title>Orb-weaving spider Araneus ventricosus genome elucidates the spidroin gene catalogue.</title>
        <authorList>
            <person name="Kono N."/>
            <person name="Nakamura H."/>
            <person name="Ohtoshi R."/>
            <person name="Moran D.A.P."/>
            <person name="Shinohara A."/>
            <person name="Yoshida Y."/>
            <person name="Fujiwara M."/>
            <person name="Mori M."/>
            <person name="Tomita M."/>
            <person name="Arakawa K."/>
        </authorList>
    </citation>
    <scope>NUCLEOTIDE SEQUENCE [LARGE SCALE GENOMIC DNA]</scope>
</reference>
<sequence>VPERVSICIAPDQRLMENNLAEEKKDNFLCPILSKKSEFCLSAEVDKIYSFRDLSERGGEAVSDVVCRMAHAV</sequence>
<protein>
    <submittedName>
        <fullName evidence="1">Uncharacterized protein</fullName>
    </submittedName>
</protein>
<dbReference type="AlphaFoldDB" id="A0A4Y2RF45"/>
<accession>A0A4Y2RF45</accession>
<dbReference type="EMBL" id="BGPR01144560">
    <property type="protein sequence ID" value="GBN74323.1"/>
    <property type="molecule type" value="Genomic_DNA"/>
</dbReference>
<feature type="non-terminal residue" evidence="1">
    <location>
        <position position="1"/>
    </location>
</feature>
<dbReference type="Proteomes" id="UP000499080">
    <property type="component" value="Unassembled WGS sequence"/>
</dbReference>
<comment type="caution">
    <text evidence="1">The sequence shown here is derived from an EMBL/GenBank/DDBJ whole genome shotgun (WGS) entry which is preliminary data.</text>
</comment>
<proteinExistence type="predicted"/>
<evidence type="ECO:0000313" key="1">
    <source>
        <dbReference type="EMBL" id="GBN74323.1"/>
    </source>
</evidence>
<name>A0A4Y2RF45_ARAVE</name>
<organism evidence="1 2">
    <name type="scientific">Araneus ventricosus</name>
    <name type="common">Orbweaver spider</name>
    <name type="synonym">Epeira ventricosa</name>
    <dbReference type="NCBI Taxonomy" id="182803"/>
    <lineage>
        <taxon>Eukaryota</taxon>
        <taxon>Metazoa</taxon>
        <taxon>Ecdysozoa</taxon>
        <taxon>Arthropoda</taxon>
        <taxon>Chelicerata</taxon>
        <taxon>Arachnida</taxon>
        <taxon>Araneae</taxon>
        <taxon>Araneomorphae</taxon>
        <taxon>Entelegynae</taxon>
        <taxon>Araneoidea</taxon>
        <taxon>Araneidae</taxon>
        <taxon>Araneus</taxon>
    </lineage>
</organism>
<keyword evidence="2" id="KW-1185">Reference proteome</keyword>